<comment type="caution">
    <text evidence="1">The sequence shown here is derived from an EMBL/GenBank/DDBJ whole genome shotgun (WGS) entry which is preliminary data.</text>
</comment>
<dbReference type="Proteomes" id="UP001172102">
    <property type="component" value="Unassembled WGS sequence"/>
</dbReference>
<organism evidence="1 2">
    <name type="scientific">Lasiosphaeris hirsuta</name>
    <dbReference type="NCBI Taxonomy" id="260670"/>
    <lineage>
        <taxon>Eukaryota</taxon>
        <taxon>Fungi</taxon>
        <taxon>Dikarya</taxon>
        <taxon>Ascomycota</taxon>
        <taxon>Pezizomycotina</taxon>
        <taxon>Sordariomycetes</taxon>
        <taxon>Sordariomycetidae</taxon>
        <taxon>Sordariales</taxon>
        <taxon>Lasiosphaeriaceae</taxon>
        <taxon>Lasiosphaeris</taxon>
    </lineage>
</organism>
<accession>A0AA40E229</accession>
<sequence length="88" mass="10187">SRLFTHGWTLQELIAPASVELFSKAGILLGNQKSLEQHIRRITRVPLKALRGSSLSDFTVRKRMTWAQRRKTTRKEDKAYSLVVTRHL</sequence>
<dbReference type="EMBL" id="JAUKUA010000002">
    <property type="protein sequence ID" value="KAK0725104.1"/>
    <property type="molecule type" value="Genomic_DNA"/>
</dbReference>
<reference evidence="1" key="1">
    <citation type="submission" date="2023-06" db="EMBL/GenBank/DDBJ databases">
        <title>Genome-scale phylogeny and comparative genomics of the fungal order Sordariales.</title>
        <authorList>
            <consortium name="Lawrence Berkeley National Laboratory"/>
            <person name="Hensen N."/>
            <person name="Bonometti L."/>
            <person name="Westerberg I."/>
            <person name="Brannstrom I.O."/>
            <person name="Guillou S."/>
            <person name="Cros-Aarteil S."/>
            <person name="Calhoun S."/>
            <person name="Haridas S."/>
            <person name="Kuo A."/>
            <person name="Mondo S."/>
            <person name="Pangilinan J."/>
            <person name="Riley R."/>
            <person name="Labutti K."/>
            <person name="Andreopoulos B."/>
            <person name="Lipzen A."/>
            <person name="Chen C."/>
            <person name="Yanf M."/>
            <person name="Daum C."/>
            <person name="Ng V."/>
            <person name="Clum A."/>
            <person name="Steindorff A."/>
            <person name="Ohm R."/>
            <person name="Martin F."/>
            <person name="Silar P."/>
            <person name="Natvig D."/>
            <person name="Lalanne C."/>
            <person name="Gautier V."/>
            <person name="Ament-Velasquez S.L."/>
            <person name="Kruys A."/>
            <person name="Hutchinson M.I."/>
            <person name="Powell A.J."/>
            <person name="Barry K."/>
            <person name="Miller A.N."/>
            <person name="Grigoriev I.V."/>
            <person name="Debuchy R."/>
            <person name="Gladieux P."/>
            <person name="Thoren M.H."/>
            <person name="Johannesson H."/>
        </authorList>
    </citation>
    <scope>NUCLEOTIDE SEQUENCE</scope>
    <source>
        <strain evidence="1">SMH4607-1</strain>
    </source>
</reference>
<evidence type="ECO:0000313" key="2">
    <source>
        <dbReference type="Proteomes" id="UP001172102"/>
    </source>
</evidence>
<keyword evidence="2" id="KW-1185">Reference proteome</keyword>
<feature type="non-terminal residue" evidence="1">
    <location>
        <position position="1"/>
    </location>
</feature>
<proteinExistence type="predicted"/>
<name>A0AA40E229_9PEZI</name>
<dbReference type="PANTHER" id="PTHR10622:SF11">
    <property type="entry name" value="HET-DOMAIN-CONTAINING PROTEIN"/>
    <property type="match status" value="1"/>
</dbReference>
<dbReference type="PANTHER" id="PTHR10622">
    <property type="entry name" value="HET DOMAIN-CONTAINING PROTEIN"/>
    <property type="match status" value="1"/>
</dbReference>
<protein>
    <submittedName>
        <fullName evidence="1">Uncharacterized protein</fullName>
    </submittedName>
</protein>
<evidence type="ECO:0000313" key="1">
    <source>
        <dbReference type="EMBL" id="KAK0725104.1"/>
    </source>
</evidence>
<gene>
    <name evidence="1" type="ORF">B0H67DRAFT_658166</name>
</gene>
<dbReference type="AlphaFoldDB" id="A0AA40E229"/>